<dbReference type="SUPFAM" id="SSF47336">
    <property type="entry name" value="ACP-like"/>
    <property type="match status" value="1"/>
</dbReference>
<evidence type="ECO:0000313" key="4">
    <source>
        <dbReference type="EMBL" id="KAK7708375.1"/>
    </source>
</evidence>
<comment type="caution">
    <text evidence="4">The sequence shown here is derived from an EMBL/GenBank/DDBJ whole genome shotgun (WGS) entry which is preliminary data.</text>
</comment>
<sequence>MSRTEIGRVMNSNRPPGDLAWNYVRMLPAAKSHVLMDEVSPGLFECVGLDGLKAKCATNSDDPRNSFRTRDLFMPHPTREGLWKYVCRLDDRCTLINGEKVLPIPIEGRIRQDEHVKEACVFGERRSLPGVLVIKADRASHIPDSEYLDRIWPAVEAANARAETFSRIPKDLVVVLPADTNYPKTDKGTFIRIPMYTQFETQINAAYDGFQNKQESGNICLSGSELEDFLIRRIHEQLGIEIKSAEQEFFASGIDSLQCMQMWSLMKTELDLGGRQAELGQNVMYETGNVKKLGRFLTALRTGVESVIDDDLETMEGLISRYSSFKPHVGTGSPAPEKDTVVSLNSSRPETSI</sequence>
<dbReference type="SUPFAM" id="SSF56801">
    <property type="entry name" value="Acetyl-CoA synthetase-like"/>
    <property type="match status" value="1"/>
</dbReference>
<organism evidence="4 5">
    <name type="scientific">Diaporthe eres</name>
    <name type="common">Phomopsis oblonga</name>
    <dbReference type="NCBI Taxonomy" id="83184"/>
    <lineage>
        <taxon>Eukaryota</taxon>
        <taxon>Fungi</taxon>
        <taxon>Dikarya</taxon>
        <taxon>Ascomycota</taxon>
        <taxon>Pezizomycotina</taxon>
        <taxon>Sordariomycetes</taxon>
        <taxon>Sordariomycetidae</taxon>
        <taxon>Diaporthales</taxon>
        <taxon>Diaporthaceae</taxon>
        <taxon>Diaporthe</taxon>
        <taxon>Diaporthe eres species complex</taxon>
    </lineage>
</organism>
<dbReference type="PANTHER" id="PTHR43439">
    <property type="entry name" value="PHENYLACETATE-COENZYME A LIGASE"/>
    <property type="match status" value="1"/>
</dbReference>
<dbReference type="InterPro" id="IPR036736">
    <property type="entry name" value="ACP-like_sf"/>
</dbReference>
<reference evidence="4 5" key="1">
    <citation type="submission" date="2024-02" db="EMBL/GenBank/DDBJ databases">
        <title>De novo assembly and annotation of 12 fungi associated with fruit tree decline syndrome in Ontario, Canada.</title>
        <authorList>
            <person name="Sulman M."/>
            <person name="Ellouze W."/>
            <person name="Ilyukhin E."/>
        </authorList>
    </citation>
    <scope>NUCLEOTIDE SEQUENCE [LARGE SCALE GENOMIC DNA]</scope>
    <source>
        <strain evidence="4 5">M169</strain>
    </source>
</reference>
<keyword evidence="5" id="KW-1185">Reference proteome</keyword>
<feature type="region of interest" description="Disordered" evidence="3">
    <location>
        <begin position="329"/>
        <end position="353"/>
    </location>
</feature>
<evidence type="ECO:0000313" key="5">
    <source>
        <dbReference type="Proteomes" id="UP001430848"/>
    </source>
</evidence>
<accession>A0ABR1NNE3</accession>
<evidence type="ECO:0008006" key="6">
    <source>
        <dbReference type="Google" id="ProtNLM"/>
    </source>
</evidence>
<dbReference type="Proteomes" id="UP001430848">
    <property type="component" value="Unassembled WGS sequence"/>
</dbReference>
<keyword evidence="2" id="KW-0597">Phosphoprotein</keyword>
<dbReference type="Gene3D" id="1.10.1200.10">
    <property type="entry name" value="ACP-like"/>
    <property type="match status" value="1"/>
</dbReference>
<feature type="compositionally biased region" description="Polar residues" evidence="3">
    <location>
        <begin position="342"/>
        <end position="353"/>
    </location>
</feature>
<name>A0ABR1NNE3_DIAER</name>
<protein>
    <recommendedName>
        <fullName evidence="6">Carrier domain-containing protein</fullName>
    </recommendedName>
</protein>
<dbReference type="Pfam" id="PF23562">
    <property type="entry name" value="AMP-binding_C_3"/>
    <property type="match status" value="1"/>
</dbReference>
<proteinExistence type="predicted"/>
<evidence type="ECO:0000256" key="3">
    <source>
        <dbReference type="SAM" id="MobiDB-lite"/>
    </source>
</evidence>
<evidence type="ECO:0000256" key="2">
    <source>
        <dbReference type="ARBA" id="ARBA00022553"/>
    </source>
</evidence>
<dbReference type="PANTHER" id="PTHR43439:SF2">
    <property type="entry name" value="ENZYME, PUTATIVE (JCVI)-RELATED"/>
    <property type="match status" value="1"/>
</dbReference>
<gene>
    <name evidence="4" type="ORF">SLS63_013490</name>
</gene>
<evidence type="ECO:0000256" key="1">
    <source>
        <dbReference type="ARBA" id="ARBA00022450"/>
    </source>
</evidence>
<keyword evidence="1" id="KW-0596">Phosphopantetheine</keyword>
<dbReference type="EMBL" id="JAKNSF020000184">
    <property type="protein sequence ID" value="KAK7708375.1"/>
    <property type="molecule type" value="Genomic_DNA"/>
</dbReference>
<dbReference type="InterPro" id="IPR051414">
    <property type="entry name" value="Adenylate-forming_Reductase"/>
</dbReference>